<dbReference type="InParanoid" id="A0A1Z5JY50"/>
<feature type="transmembrane region" description="Helical" evidence="1">
    <location>
        <begin position="566"/>
        <end position="590"/>
    </location>
</feature>
<dbReference type="OrthoDB" id="57413at2759"/>
<evidence type="ECO:0000256" key="1">
    <source>
        <dbReference type="SAM" id="Phobius"/>
    </source>
</evidence>
<keyword evidence="1" id="KW-1133">Transmembrane helix</keyword>
<proteinExistence type="predicted"/>
<reference evidence="2 3" key="1">
    <citation type="journal article" date="2015" name="Plant Cell">
        <title>Oil accumulation by the oleaginous diatom Fistulifera solaris as revealed by the genome and transcriptome.</title>
        <authorList>
            <person name="Tanaka T."/>
            <person name="Maeda Y."/>
            <person name="Veluchamy A."/>
            <person name="Tanaka M."/>
            <person name="Abida H."/>
            <person name="Marechal E."/>
            <person name="Bowler C."/>
            <person name="Muto M."/>
            <person name="Sunaga Y."/>
            <person name="Tanaka M."/>
            <person name="Yoshino T."/>
            <person name="Taniguchi T."/>
            <person name="Fukuda Y."/>
            <person name="Nemoto M."/>
            <person name="Matsumoto M."/>
            <person name="Wong P.S."/>
            <person name="Aburatani S."/>
            <person name="Fujibuchi W."/>
        </authorList>
    </citation>
    <scope>NUCLEOTIDE SEQUENCE [LARGE SCALE GENOMIC DNA]</scope>
    <source>
        <strain evidence="2 3">JPCC DA0580</strain>
    </source>
</reference>
<dbReference type="EMBL" id="BDSP01000132">
    <property type="protein sequence ID" value="GAX18738.1"/>
    <property type="molecule type" value="Genomic_DNA"/>
</dbReference>
<dbReference type="AlphaFoldDB" id="A0A1Z5JY50"/>
<keyword evidence="3" id="KW-1185">Reference proteome</keyword>
<feature type="transmembrane region" description="Helical" evidence="1">
    <location>
        <begin position="299"/>
        <end position="319"/>
    </location>
</feature>
<feature type="transmembrane region" description="Helical" evidence="1">
    <location>
        <begin position="596"/>
        <end position="614"/>
    </location>
</feature>
<feature type="transmembrane region" description="Helical" evidence="1">
    <location>
        <begin position="12"/>
        <end position="30"/>
    </location>
</feature>
<evidence type="ECO:0000313" key="3">
    <source>
        <dbReference type="Proteomes" id="UP000198406"/>
    </source>
</evidence>
<keyword evidence="1" id="KW-0472">Membrane</keyword>
<dbReference type="Proteomes" id="UP000198406">
    <property type="component" value="Unassembled WGS sequence"/>
</dbReference>
<organism evidence="2 3">
    <name type="scientific">Fistulifera solaris</name>
    <name type="common">Oleaginous diatom</name>
    <dbReference type="NCBI Taxonomy" id="1519565"/>
    <lineage>
        <taxon>Eukaryota</taxon>
        <taxon>Sar</taxon>
        <taxon>Stramenopiles</taxon>
        <taxon>Ochrophyta</taxon>
        <taxon>Bacillariophyta</taxon>
        <taxon>Bacillariophyceae</taxon>
        <taxon>Bacillariophycidae</taxon>
        <taxon>Naviculales</taxon>
        <taxon>Naviculaceae</taxon>
        <taxon>Fistulifera</taxon>
    </lineage>
</organism>
<accession>A0A1Z5JY50</accession>
<feature type="transmembrane region" description="Helical" evidence="1">
    <location>
        <begin position="459"/>
        <end position="477"/>
    </location>
</feature>
<feature type="transmembrane region" description="Helical" evidence="1">
    <location>
        <begin position="340"/>
        <end position="360"/>
    </location>
</feature>
<name>A0A1Z5JY50_FISSO</name>
<protein>
    <submittedName>
        <fullName evidence="2">Uncharacterized protein</fullName>
    </submittedName>
</protein>
<feature type="transmembrane region" description="Helical" evidence="1">
    <location>
        <begin position="380"/>
        <end position="398"/>
    </location>
</feature>
<gene>
    <name evidence="2" type="ORF">FisN_26Hh029</name>
</gene>
<comment type="caution">
    <text evidence="2">The sequence shown here is derived from an EMBL/GenBank/DDBJ whole genome shotgun (WGS) entry which is preliminary data.</text>
</comment>
<feature type="transmembrane region" description="Helical" evidence="1">
    <location>
        <begin position="429"/>
        <end position="447"/>
    </location>
</feature>
<evidence type="ECO:0000313" key="2">
    <source>
        <dbReference type="EMBL" id="GAX18738.1"/>
    </source>
</evidence>
<sequence>MRNFERKRLPEWLFYGVTVFLALIAGQYTLKGLDARRHEGECLHAALQLKAMQTMERLEGNEIADQVEYVHHELHKLQDQTASLMQKVDWEQAQAQYDVLQAQSLQNVAEQNQQKAVWMDEQVNATDQKRMALLNTIQEEVQAEQERLQQLHDSQFTSNFCDTLGISLLCDWLGDLTNLQRESDEADVQIHRDMEQLDKMDQQEYLQRLIEQAFQHQAQKYQRVADDLLRIARRWALQAKLDQHKLAALVETTKAVEQDTLSLEQQSSRYEHSVVEMTDAVKRLLQDAHQYETASEMNFYITFILLVIPLVVLTSRCAARLVNAVHRGVAYFQQKNPPPIVQDVSLILLHGLFFLVTAFACRDYLANLEQYSTRKRCIAILYFAFLGSLAQSFCLQLVPHVMYEQPWRAPRTVTASIIWKIVKCFLKRLVLLLPCFVLEFLMLWLSPWRLSVLHPSDRMLYSVHASLVLGLLFYFLFSGSQHNDVSERVERDDHSTVNQDDSEDEVSVKEHTPLKIADSSLTDTELFPELHLARMDDREEREEVSRYSADESSPYSVDFATGLRRLLFLAETFTLCYVLVNFNLIVTSLMPAHTQALRVVLCCFLAGLTLFLAYHTQRHNFSFLN</sequence>
<keyword evidence="1" id="KW-0812">Transmembrane</keyword>